<evidence type="ECO:0000313" key="8">
    <source>
        <dbReference type="EMBL" id="QVL31919.1"/>
    </source>
</evidence>
<protein>
    <submittedName>
        <fullName evidence="8">Alkaline phosphatase family protein</fullName>
    </submittedName>
</protein>
<gene>
    <name evidence="8" type="ORF">KIH39_24285</name>
</gene>
<dbReference type="InterPro" id="IPR017850">
    <property type="entry name" value="Alkaline_phosphatase_core_sf"/>
</dbReference>
<dbReference type="Gene3D" id="3.40.720.10">
    <property type="entry name" value="Alkaline Phosphatase, subunit A"/>
    <property type="match status" value="1"/>
</dbReference>
<evidence type="ECO:0000256" key="2">
    <source>
        <dbReference type="ARBA" id="ARBA00022723"/>
    </source>
</evidence>
<keyword evidence="2" id="KW-0479">Metal-binding</keyword>
<dbReference type="InterPro" id="IPR002591">
    <property type="entry name" value="Phosphodiest/P_Trfase"/>
</dbReference>
<proteinExistence type="predicted"/>
<dbReference type="SUPFAM" id="SSF53649">
    <property type="entry name" value="Alkaline phosphatase-like"/>
    <property type="match status" value="1"/>
</dbReference>
<evidence type="ECO:0000256" key="5">
    <source>
        <dbReference type="PIRSR" id="PIRSR031924-51"/>
    </source>
</evidence>
<feature type="chain" id="PRO_5034461246" evidence="7">
    <location>
        <begin position="21"/>
        <end position="572"/>
    </location>
</feature>
<dbReference type="EMBL" id="CP074694">
    <property type="protein sequence ID" value="QVL31919.1"/>
    <property type="molecule type" value="Genomic_DNA"/>
</dbReference>
<feature type="binding site" evidence="5">
    <location>
        <position position="98"/>
    </location>
    <ligand>
        <name>substrate</name>
    </ligand>
</feature>
<organism evidence="8 9">
    <name type="scientific">Telmatocola sphagniphila</name>
    <dbReference type="NCBI Taxonomy" id="1123043"/>
    <lineage>
        <taxon>Bacteria</taxon>
        <taxon>Pseudomonadati</taxon>
        <taxon>Planctomycetota</taxon>
        <taxon>Planctomycetia</taxon>
        <taxon>Gemmatales</taxon>
        <taxon>Gemmataceae</taxon>
    </lineage>
</organism>
<dbReference type="PANTHER" id="PTHR10151">
    <property type="entry name" value="ECTONUCLEOTIDE PYROPHOSPHATASE/PHOSPHODIESTERASE"/>
    <property type="match status" value="1"/>
</dbReference>
<feature type="compositionally biased region" description="Basic and acidic residues" evidence="6">
    <location>
        <begin position="139"/>
        <end position="151"/>
    </location>
</feature>
<dbReference type="PANTHER" id="PTHR10151:SF120">
    <property type="entry name" value="BIS(5'-ADENOSYL)-TRIPHOSPHATASE"/>
    <property type="match status" value="1"/>
</dbReference>
<feature type="active site" description="Phosphothreonine intermediate" evidence="4">
    <location>
        <position position="77"/>
    </location>
</feature>
<reference evidence="8" key="1">
    <citation type="submission" date="2021-05" db="EMBL/GenBank/DDBJ databases">
        <title>Complete genome sequence of the cellulolytic planctomycete Telmatocola sphagniphila SP2T and characterization of the first cellulase from planctomycetes.</title>
        <authorList>
            <person name="Rakitin A.L."/>
            <person name="Beletsky A.V."/>
            <person name="Naumoff D.G."/>
            <person name="Kulichevskaya I.S."/>
            <person name="Mardanov A.V."/>
            <person name="Ravin N.V."/>
            <person name="Dedysh S.N."/>
        </authorList>
    </citation>
    <scope>NUCLEOTIDE SEQUENCE</scope>
    <source>
        <strain evidence="8">SP2T</strain>
    </source>
</reference>
<dbReference type="GO" id="GO:0046872">
    <property type="term" value="F:metal ion binding"/>
    <property type="evidence" value="ECO:0007669"/>
    <property type="project" value="UniProtKB-KW"/>
</dbReference>
<evidence type="ECO:0000256" key="1">
    <source>
        <dbReference type="ARBA" id="ARBA00022553"/>
    </source>
</evidence>
<dbReference type="Proteomes" id="UP000676194">
    <property type="component" value="Chromosome"/>
</dbReference>
<feature type="compositionally biased region" description="Basic and acidic residues" evidence="6">
    <location>
        <begin position="122"/>
        <end position="131"/>
    </location>
</feature>
<dbReference type="Pfam" id="PF01663">
    <property type="entry name" value="Phosphodiest"/>
    <property type="match status" value="1"/>
</dbReference>
<dbReference type="KEGG" id="tsph:KIH39_24285"/>
<evidence type="ECO:0000313" key="9">
    <source>
        <dbReference type="Proteomes" id="UP000676194"/>
    </source>
</evidence>
<feature type="binding site" evidence="5">
    <location>
        <begin position="178"/>
        <end position="180"/>
    </location>
    <ligand>
        <name>substrate</name>
    </ligand>
</feature>
<evidence type="ECO:0000256" key="3">
    <source>
        <dbReference type="ARBA" id="ARBA00022729"/>
    </source>
</evidence>
<dbReference type="RefSeq" id="WP_213496379.1">
    <property type="nucleotide sequence ID" value="NZ_CP074694.1"/>
</dbReference>
<sequence length="572" mass="63691">MFRLSSTVLFLLLALTPVFAQETTTKPKLVVLVVFDQMRGDYVQRWEKLFGTDGFEKMKKEGAWYNNCHYPYAITVTGAGHASMLTGTCPDKHGIIDNSWYDRASRTMVNCSTSARYDRVPPETERLKPLVETKPSTTSEEKEDTKSRGCPDRLLSPTVVDALKAVSPTSKAIGLSFKDRGAILTVGRKADVAYWLDSYDGYVVTSTYFRTTPSPWVTEINNSHLADQWLMKPWTHLLPDVNYETYSGPDDVIGEGIGSKQGRVFPHPMNAGAKQLTRGYFGALFNSPYGNDFLLELAKRAIVAEHLGQREVPDVLSVSFSSNDAIGHCWGPDSQEVMDVTLRSDRIMAEFIKFLDEKVGAGKYILALTADHGICPLPEVSASQGRDAKRVAMKDILGDIETQLSKKFGAIPPKAKWLESARTVPWIYLNQKLMASMDVKQVDVEKEVAEFLKTRPGVAHVYTRTELLQSDFKDDKIGQMMKRSFYPDRSGDIAFLLKPYYLIGGNLSTGTTHGTPYDYDTHVPLLVYGPGIQPGTHKELARPQQIASIFSKALNITPPKDAEFGVPTGLFK</sequence>
<dbReference type="GO" id="GO:0004035">
    <property type="term" value="F:alkaline phosphatase activity"/>
    <property type="evidence" value="ECO:0007669"/>
    <property type="project" value="InterPro"/>
</dbReference>
<evidence type="ECO:0000256" key="6">
    <source>
        <dbReference type="SAM" id="MobiDB-lite"/>
    </source>
</evidence>
<feature type="region of interest" description="Disordered" evidence="6">
    <location>
        <begin position="122"/>
        <end position="151"/>
    </location>
</feature>
<dbReference type="PIRSF" id="PIRSF031924">
    <property type="entry name" value="Pi-irrepressible_AP"/>
    <property type="match status" value="1"/>
</dbReference>
<keyword evidence="9" id="KW-1185">Reference proteome</keyword>
<evidence type="ECO:0000256" key="4">
    <source>
        <dbReference type="PIRSR" id="PIRSR031924-50"/>
    </source>
</evidence>
<dbReference type="AlphaFoldDB" id="A0A8E6B5N2"/>
<name>A0A8E6B5N2_9BACT</name>
<keyword evidence="3 7" id="KW-0732">Signal</keyword>
<dbReference type="Gene3D" id="3.30.1360.150">
    <property type="match status" value="1"/>
</dbReference>
<keyword evidence="1 4" id="KW-0597">Phosphoprotein</keyword>
<evidence type="ECO:0000256" key="7">
    <source>
        <dbReference type="SAM" id="SignalP"/>
    </source>
</evidence>
<dbReference type="InterPro" id="IPR026263">
    <property type="entry name" value="Alkaline_phosphatase_prok"/>
</dbReference>
<dbReference type="CDD" id="cd16016">
    <property type="entry name" value="AP-SPAP"/>
    <property type="match status" value="1"/>
</dbReference>
<accession>A0A8E6B5N2</accession>
<feature type="signal peptide" evidence="7">
    <location>
        <begin position="1"/>
        <end position="20"/>
    </location>
</feature>